<keyword evidence="2" id="KW-1133">Transmembrane helix</keyword>
<protein>
    <submittedName>
        <fullName evidence="3">Uncharacterized protein</fullName>
    </submittedName>
</protein>
<reference evidence="3 4" key="1">
    <citation type="journal article" date="2018" name="Sci. Rep.">
        <title>Comparative genomics provides insights into the lifestyle and reveals functional heterogeneity of dark septate endophytic fungi.</title>
        <authorList>
            <person name="Knapp D.G."/>
            <person name="Nemeth J.B."/>
            <person name="Barry K."/>
            <person name="Hainaut M."/>
            <person name="Henrissat B."/>
            <person name="Johnson J."/>
            <person name="Kuo A."/>
            <person name="Lim J.H.P."/>
            <person name="Lipzen A."/>
            <person name="Nolan M."/>
            <person name="Ohm R.A."/>
            <person name="Tamas L."/>
            <person name="Grigoriev I.V."/>
            <person name="Spatafora J.W."/>
            <person name="Nagy L.G."/>
            <person name="Kovacs G.M."/>
        </authorList>
    </citation>
    <scope>NUCLEOTIDE SEQUENCE [LARGE SCALE GENOMIC DNA]</scope>
    <source>
        <strain evidence="3 4">DSE2036</strain>
    </source>
</reference>
<evidence type="ECO:0000313" key="4">
    <source>
        <dbReference type="Proteomes" id="UP000244855"/>
    </source>
</evidence>
<keyword evidence="2" id="KW-0812">Transmembrane</keyword>
<feature type="region of interest" description="Disordered" evidence="1">
    <location>
        <begin position="110"/>
        <end position="136"/>
    </location>
</feature>
<keyword evidence="2" id="KW-0472">Membrane</keyword>
<feature type="region of interest" description="Disordered" evidence="1">
    <location>
        <begin position="247"/>
        <end position="268"/>
    </location>
</feature>
<dbReference type="AlphaFoldDB" id="A0A2V1DCS6"/>
<feature type="region of interest" description="Disordered" evidence="1">
    <location>
        <begin position="179"/>
        <end position="211"/>
    </location>
</feature>
<gene>
    <name evidence="3" type="ORF">DM02DRAFT_689092</name>
</gene>
<dbReference type="EMBL" id="KZ805479">
    <property type="protein sequence ID" value="PVH95946.1"/>
    <property type="molecule type" value="Genomic_DNA"/>
</dbReference>
<name>A0A2V1DCS6_9PLEO</name>
<evidence type="ECO:0000256" key="2">
    <source>
        <dbReference type="SAM" id="Phobius"/>
    </source>
</evidence>
<dbReference type="Proteomes" id="UP000244855">
    <property type="component" value="Unassembled WGS sequence"/>
</dbReference>
<organism evidence="3 4">
    <name type="scientific">Periconia macrospinosa</name>
    <dbReference type="NCBI Taxonomy" id="97972"/>
    <lineage>
        <taxon>Eukaryota</taxon>
        <taxon>Fungi</taxon>
        <taxon>Dikarya</taxon>
        <taxon>Ascomycota</taxon>
        <taxon>Pezizomycotina</taxon>
        <taxon>Dothideomycetes</taxon>
        <taxon>Pleosporomycetidae</taxon>
        <taxon>Pleosporales</taxon>
        <taxon>Massarineae</taxon>
        <taxon>Periconiaceae</taxon>
        <taxon>Periconia</taxon>
    </lineage>
</organism>
<feature type="compositionally biased region" description="Basic and acidic residues" evidence="1">
    <location>
        <begin position="195"/>
        <end position="211"/>
    </location>
</feature>
<proteinExistence type="predicted"/>
<feature type="transmembrane region" description="Helical" evidence="2">
    <location>
        <begin position="145"/>
        <end position="170"/>
    </location>
</feature>
<sequence length="268" mass="29467">MTSYGPDSIWLETSIYYNRYGVNGVYPTTTDFNGCVPEPESTRCDFVFTAKECPSPYLIIKPVNTWAADEPPTTLPPPGSYSVQPALSLGKKFYAAMTMPPILVVRNLQDTSSTPTPTAPPELPTSMLASAPATDSENPFENREMVVIGASLAAGWVFLIILLSTIFCLVNKRRRQKWVSNQTNEGKDQSIGYKPELDGRSRAEMDGHNDAEASRQCVLEMNGTAIVELDAGYRGVEMSNVEVSARADSKRLQHSSSICDPEEKSVRE</sequence>
<accession>A0A2V1DCS6</accession>
<evidence type="ECO:0000256" key="1">
    <source>
        <dbReference type="SAM" id="MobiDB-lite"/>
    </source>
</evidence>
<keyword evidence="4" id="KW-1185">Reference proteome</keyword>
<evidence type="ECO:0000313" key="3">
    <source>
        <dbReference type="EMBL" id="PVH95946.1"/>
    </source>
</evidence>